<keyword evidence="3" id="KW-0547">Nucleotide-binding</keyword>
<evidence type="ECO:0000259" key="5">
    <source>
        <dbReference type="Pfam" id="PF00501"/>
    </source>
</evidence>
<dbReference type="GO" id="GO:0016020">
    <property type="term" value="C:membrane"/>
    <property type="evidence" value="ECO:0007669"/>
    <property type="project" value="TreeGrafter"/>
</dbReference>
<gene>
    <name evidence="6" type="ORF">Q4I31_000249</name>
</gene>
<evidence type="ECO:0000313" key="7">
    <source>
        <dbReference type="Proteomes" id="UP001500131"/>
    </source>
</evidence>
<feature type="non-terminal residue" evidence="6">
    <location>
        <position position="174"/>
    </location>
</feature>
<reference evidence="6 7" key="1">
    <citation type="submission" date="2024-02" db="EMBL/GenBank/DDBJ databases">
        <title>FIRST GENOME SEQUENCES OF Leishmania (Viannia) shawi, Leishmania (Viannia) lindenbergi AND Leishmania (Viannia) utingensis.</title>
        <authorList>
            <person name="Resadore F."/>
            <person name="Custodio M.G.F."/>
            <person name="Boite M.C."/>
            <person name="Cupolillo E."/>
            <person name="Ferreira G.E.M."/>
        </authorList>
    </citation>
    <scope>NUCLEOTIDE SEQUENCE [LARGE SCALE GENOMIC DNA]</scope>
    <source>
        <strain evidence="6 7">MHOM/BR/1966/M15733</strain>
    </source>
</reference>
<comment type="caution">
    <text evidence="6">The sequence shown here is derived from an EMBL/GenBank/DDBJ whole genome shotgun (WGS) entry which is preliminary data.</text>
</comment>
<evidence type="ECO:0000256" key="1">
    <source>
        <dbReference type="ARBA" id="ARBA00006432"/>
    </source>
</evidence>
<accession>A0AAW3B008</accession>
<dbReference type="GO" id="GO:0005783">
    <property type="term" value="C:endoplasmic reticulum"/>
    <property type="evidence" value="ECO:0007669"/>
    <property type="project" value="TreeGrafter"/>
</dbReference>
<organism evidence="6 7">
    <name type="scientific">Leishmania lindenbergi</name>
    <dbReference type="NCBI Taxonomy" id="651832"/>
    <lineage>
        <taxon>Eukaryota</taxon>
        <taxon>Discoba</taxon>
        <taxon>Euglenozoa</taxon>
        <taxon>Kinetoplastea</taxon>
        <taxon>Metakinetoplastina</taxon>
        <taxon>Trypanosomatida</taxon>
        <taxon>Trypanosomatidae</taxon>
        <taxon>Leishmaniinae</taxon>
        <taxon>Leishmania</taxon>
    </lineage>
</organism>
<protein>
    <submittedName>
        <fullName evidence="6">AMP-binding enzyme</fullName>
    </submittedName>
</protein>
<evidence type="ECO:0000256" key="4">
    <source>
        <dbReference type="ARBA" id="ARBA00022840"/>
    </source>
</evidence>
<name>A0AAW3B008_9TRYP</name>
<evidence type="ECO:0000256" key="3">
    <source>
        <dbReference type="ARBA" id="ARBA00022741"/>
    </source>
</evidence>
<proteinExistence type="inferred from homology"/>
<keyword evidence="4" id="KW-0067">ATP-binding</keyword>
<dbReference type="GO" id="GO:0005524">
    <property type="term" value="F:ATP binding"/>
    <property type="evidence" value="ECO:0007669"/>
    <property type="project" value="UniProtKB-KW"/>
</dbReference>
<dbReference type="PANTHER" id="PTHR43272">
    <property type="entry name" value="LONG-CHAIN-FATTY-ACID--COA LIGASE"/>
    <property type="match status" value="1"/>
</dbReference>
<dbReference type="AlphaFoldDB" id="A0AAW3B008"/>
<comment type="similarity">
    <text evidence="1">Belongs to the ATP-dependent AMP-binding enzyme family.</text>
</comment>
<evidence type="ECO:0000256" key="2">
    <source>
        <dbReference type="ARBA" id="ARBA00022598"/>
    </source>
</evidence>
<dbReference type="GO" id="GO:0004467">
    <property type="term" value="F:long-chain fatty acid-CoA ligase activity"/>
    <property type="evidence" value="ECO:0007669"/>
    <property type="project" value="TreeGrafter"/>
</dbReference>
<keyword evidence="2" id="KW-0436">Ligase</keyword>
<dbReference type="Pfam" id="PF00501">
    <property type="entry name" value="AMP-binding"/>
    <property type="match status" value="1"/>
</dbReference>
<dbReference type="Gene3D" id="3.40.50.12780">
    <property type="entry name" value="N-terminal domain of ligase-like"/>
    <property type="match status" value="1"/>
</dbReference>
<sequence>MPPPGPFKRDIFDRAHESRHTALLSGKDTPYWNERVISVPRKILGGVVDGMLSGSDSLSASTQEFLNVVCGGPLIIQGYGFTETVCSSTTQRLGDRDPNCVGQLLKTCKVGPKDIEEYKHTDTPEPRGEICLRGPFLFKGYYKQPELTREVLDADGWFHTGDVGSFTVDGKLRI</sequence>
<evidence type="ECO:0000313" key="6">
    <source>
        <dbReference type="EMBL" id="KAL0515102.1"/>
    </source>
</evidence>
<dbReference type="Proteomes" id="UP001500131">
    <property type="component" value="Unassembled WGS sequence"/>
</dbReference>
<keyword evidence="7" id="KW-1185">Reference proteome</keyword>
<dbReference type="PANTHER" id="PTHR43272:SF83">
    <property type="entry name" value="ACYL-COA SYNTHETASE LONG-CHAIN, ISOFORM J"/>
    <property type="match status" value="1"/>
</dbReference>
<dbReference type="EMBL" id="JBAMZK010000001">
    <property type="protein sequence ID" value="KAL0515102.1"/>
    <property type="molecule type" value="Genomic_DNA"/>
</dbReference>
<dbReference type="InterPro" id="IPR000873">
    <property type="entry name" value="AMP-dep_synth/lig_dom"/>
</dbReference>
<dbReference type="SUPFAM" id="SSF56801">
    <property type="entry name" value="Acetyl-CoA synthetase-like"/>
    <property type="match status" value="1"/>
</dbReference>
<feature type="domain" description="AMP-dependent synthetase/ligase" evidence="5">
    <location>
        <begin position="40"/>
        <end position="142"/>
    </location>
</feature>
<dbReference type="InterPro" id="IPR042099">
    <property type="entry name" value="ANL_N_sf"/>
</dbReference>